<reference evidence="2" key="3">
    <citation type="submission" date="2025-08" db="UniProtKB">
        <authorList>
            <consortium name="Ensembl"/>
        </authorList>
    </citation>
    <scope>IDENTIFICATION</scope>
</reference>
<dbReference type="AlphaFoldDB" id="A0A3B1JTZ0"/>
<reference evidence="3" key="1">
    <citation type="submission" date="2013-03" db="EMBL/GenBank/DDBJ databases">
        <authorList>
            <person name="Jeffery W."/>
            <person name="Warren W."/>
            <person name="Wilson R.K."/>
        </authorList>
    </citation>
    <scope>NUCLEOTIDE SEQUENCE</scope>
    <source>
        <strain evidence="3">female</strain>
    </source>
</reference>
<keyword evidence="1" id="KW-1133">Transmembrane helix</keyword>
<keyword evidence="1" id="KW-0812">Transmembrane</keyword>
<sequence>DADHNVTYEDQESFQDQEKFHFHWKCNEDLLMLYGEYCLNITFHTGMMELGESNWCDWDMACFFPDALLQQAVKEEEAPESVVIILTLLPVCIIPIAVYMAVASELCDHS</sequence>
<evidence type="ECO:0000313" key="3">
    <source>
        <dbReference type="Proteomes" id="UP000018467"/>
    </source>
</evidence>
<dbReference type="GeneTree" id="ENSGT00940000179222"/>
<reference evidence="2" key="4">
    <citation type="submission" date="2025-09" db="UniProtKB">
        <authorList>
            <consortium name="Ensembl"/>
        </authorList>
    </citation>
    <scope>IDENTIFICATION</scope>
</reference>
<dbReference type="Gene3D" id="1.10.150.510">
    <property type="entry name" value="Receptor activity modifying family"/>
    <property type="match status" value="1"/>
</dbReference>
<evidence type="ECO:0000313" key="2">
    <source>
        <dbReference type="Ensembl" id="ENSAMXP00000045728.1"/>
    </source>
</evidence>
<organism evidence="2 3">
    <name type="scientific">Astyanax mexicanus</name>
    <name type="common">Blind cave fish</name>
    <name type="synonym">Astyanax fasciatus mexicanus</name>
    <dbReference type="NCBI Taxonomy" id="7994"/>
    <lineage>
        <taxon>Eukaryota</taxon>
        <taxon>Metazoa</taxon>
        <taxon>Chordata</taxon>
        <taxon>Craniata</taxon>
        <taxon>Vertebrata</taxon>
        <taxon>Euteleostomi</taxon>
        <taxon>Actinopterygii</taxon>
        <taxon>Neopterygii</taxon>
        <taxon>Teleostei</taxon>
        <taxon>Ostariophysi</taxon>
        <taxon>Characiformes</taxon>
        <taxon>Characoidei</taxon>
        <taxon>Acestrorhamphidae</taxon>
        <taxon>Acestrorhamphinae</taxon>
        <taxon>Astyanax</taxon>
    </lineage>
</organism>
<dbReference type="Ensembl" id="ENSAMXT00000051005.1">
    <property type="protein sequence ID" value="ENSAMXP00000045728.1"/>
    <property type="gene ID" value="ENSAMXG00000033024.1"/>
</dbReference>
<reference evidence="3" key="2">
    <citation type="journal article" date="2014" name="Nat. Commun.">
        <title>The cavefish genome reveals candidate genes for eye loss.</title>
        <authorList>
            <person name="McGaugh S.E."/>
            <person name="Gross J.B."/>
            <person name="Aken B."/>
            <person name="Blin M."/>
            <person name="Borowsky R."/>
            <person name="Chalopin D."/>
            <person name="Hinaux H."/>
            <person name="Jeffery W.R."/>
            <person name="Keene A."/>
            <person name="Ma L."/>
            <person name="Minx P."/>
            <person name="Murphy D."/>
            <person name="O'Quin K.E."/>
            <person name="Retaux S."/>
            <person name="Rohner N."/>
            <person name="Searle S.M."/>
            <person name="Stahl B.A."/>
            <person name="Tabin C."/>
            <person name="Volff J.N."/>
            <person name="Yoshizawa M."/>
            <person name="Warren W.C."/>
        </authorList>
    </citation>
    <scope>NUCLEOTIDE SEQUENCE [LARGE SCALE GENOMIC DNA]</scope>
    <source>
        <strain evidence="3">female</strain>
    </source>
</reference>
<name>A0A3B1JTZ0_ASTMX</name>
<keyword evidence="3" id="KW-1185">Reference proteome</keyword>
<dbReference type="Proteomes" id="UP000018467">
    <property type="component" value="Unassembled WGS sequence"/>
</dbReference>
<accession>A0A3B1JTZ0</accession>
<evidence type="ECO:0000256" key="1">
    <source>
        <dbReference type="SAM" id="Phobius"/>
    </source>
</evidence>
<feature type="transmembrane region" description="Helical" evidence="1">
    <location>
        <begin position="82"/>
        <end position="102"/>
    </location>
</feature>
<protein>
    <submittedName>
        <fullName evidence="2">Uncharacterized protein</fullName>
    </submittedName>
</protein>
<keyword evidence="1" id="KW-0472">Membrane</keyword>
<dbReference type="InterPro" id="IPR038126">
    <property type="entry name" value="RAMP_sf"/>
</dbReference>
<proteinExistence type="predicted"/>
<dbReference type="Bgee" id="ENSAMXG00000033024">
    <property type="expression patterns" value="Expressed in pharyngeal gill and 11 other cell types or tissues"/>
</dbReference>